<dbReference type="EMBL" id="BMFK01000001">
    <property type="protein sequence ID" value="GGE55788.1"/>
    <property type="molecule type" value="Genomic_DNA"/>
</dbReference>
<reference evidence="3" key="1">
    <citation type="journal article" date="2014" name="Int. J. Syst. Evol. Microbiol.">
        <title>Complete genome sequence of Corynebacterium casei LMG S-19264T (=DSM 44701T), isolated from a smear-ripened cheese.</title>
        <authorList>
            <consortium name="US DOE Joint Genome Institute (JGI-PGF)"/>
            <person name="Walter F."/>
            <person name="Albersmeier A."/>
            <person name="Kalinowski J."/>
            <person name="Ruckert C."/>
        </authorList>
    </citation>
    <scope>NUCLEOTIDE SEQUENCE</scope>
    <source>
        <strain evidence="3">CGMCC 1.12698</strain>
    </source>
</reference>
<dbReference type="SMART" id="SM00028">
    <property type="entry name" value="TPR"/>
    <property type="match status" value="3"/>
</dbReference>
<dbReference type="Gene3D" id="1.25.40.10">
    <property type="entry name" value="Tetratricopeptide repeat domain"/>
    <property type="match status" value="1"/>
</dbReference>
<dbReference type="Proteomes" id="UP000605259">
    <property type="component" value="Unassembled WGS sequence"/>
</dbReference>
<dbReference type="RefSeq" id="WP_188386657.1">
    <property type="nucleotide sequence ID" value="NZ_BMFK01000001.1"/>
</dbReference>
<keyword evidence="4" id="KW-1185">Reference proteome</keyword>
<name>A0A917AJ03_9BACI</name>
<dbReference type="PROSITE" id="PS50005">
    <property type="entry name" value="TPR"/>
    <property type="match status" value="1"/>
</dbReference>
<dbReference type="InterPro" id="IPR019734">
    <property type="entry name" value="TPR_rpt"/>
</dbReference>
<evidence type="ECO:0000313" key="4">
    <source>
        <dbReference type="Proteomes" id="UP000605259"/>
    </source>
</evidence>
<dbReference type="AlphaFoldDB" id="A0A917AJ03"/>
<feature type="domain" description="Tetratrico peptide repeat group 5" evidence="2">
    <location>
        <begin position="38"/>
        <end position="156"/>
    </location>
</feature>
<sequence>MDQKYVKQINIYEANQQYEEIFELLRKLAEETPFDGEVYYQWACTYDGMGKEETAIIYYEKALALGLNGDFLRRAYIHLGSSYRCVGKYEKAKAVLQEGLLAFPEDEALFTFLAMTEHNLQNHEKAVEILLQLLIHHTSSPRILDYKRALSFYSSHLNDVFLEEK</sequence>
<dbReference type="InterPro" id="IPR011990">
    <property type="entry name" value="TPR-like_helical_dom_sf"/>
</dbReference>
<keyword evidence="1" id="KW-0802">TPR repeat</keyword>
<dbReference type="Pfam" id="PF12688">
    <property type="entry name" value="TPR_5"/>
    <property type="match status" value="1"/>
</dbReference>
<proteinExistence type="predicted"/>
<feature type="repeat" description="TPR" evidence="1">
    <location>
        <begin position="73"/>
        <end position="106"/>
    </location>
</feature>
<evidence type="ECO:0000259" key="2">
    <source>
        <dbReference type="Pfam" id="PF12688"/>
    </source>
</evidence>
<gene>
    <name evidence="3" type="ORF">GCM10007140_02680</name>
</gene>
<dbReference type="InterPro" id="IPR041656">
    <property type="entry name" value="TPR_5"/>
</dbReference>
<protein>
    <recommendedName>
        <fullName evidence="2">Tetratrico peptide repeat group 5 domain-containing protein</fullName>
    </recommendedName>
</protein>
<reference evidence="3" key="2">
    <citation type="submission" date="2020-09" db="EMBL/GenBank/DDBJ databases">
        <authorList>
            <person name="Sun Q."/>
            <person name="Zhou Y."/>
        </authorList>
    </citation>
    <scope>NUCLEOTIDE SEQUENCE</scope>
    <source>
        <strain evidence="3">CGMCC 1.12698</strain>
    </source>
</reference>
<comment type="caution">
    <text evidence="3">The sequence shown here is derived from an EMBL/GenBank/DDBJ whole genome shotgun (WGS) entry which is preliminary data.</text>
</comment>
<dbReference type="SUPFAM" id="SSF48452">
    <property type="entry name" value="TPR-like"/>
    <property type="match status" value="1"/>
</dbReference>
<organism evidence="3 4">
    <name type="scientific">Priestia taiwanensis</name>
    <dbReference type="NCBI Taxonomy" id="1347902"/>
    <lineage>
        <taxon>Bacteria</taxon>
        <taxon>Bacillati</taxon>
        <taxon>Bacillota</taxon>
        <taxon>Bacilli</taxon>
        <taxon>Bacillales</taxon>
        <taxon>Bacillaceae</taxon>
        <taxon>Priestia</taxon>
    </lineage>
</organism>
<evidence type="ECO:0000256" key="1">
    <source>
        <dbReference type="PROSITE-ProRule" id="PRU00339"/>
    </source>
</evidence>
<evidence type="ECO:0000313" key="3">
    <source>
        <dbReference type="EMBL" id="GGE55788.1"/>
    </source>
</evidence>
<accession>A0A917AJ03</accession>